<keyword evidence="2" id="KW-1133">Transmembrane helix</keyword>
<gene>
    <name evidence="4" type="ORF">B0T19DRAFT_423752</name>
</gene>
<sequence length="242" mass="26128">MTQLVWWTISLLCASRIGLAQATQNMNPCYYPNRAHATHDYPCDSDAKDYVVCCGGSLGAVCLTNKLCRSPEMNIIRGSCTDQNWASSGCANYCLSANTGGTDLISCTNTTYTDTSYCCDHTVDCCNTGVGRFDVLPTQPQVWASWDANLLRFVVRRPLTSGTTAAIPSQPSRAPDPTLTSTLSTGAWTGIGFAAAAIVVLSVAVVYLSRRLHRIKKGSQKTLADSDTHMQQVLGENPPPYQ</sequence>
<evidence type="ECO:0000256" key="1">
    <source>
        <dbReference type="SAM" id="MobiDB-lite"/>
    </source>
</evidence>
<proteinExistence type="predicted"/>
<keyword evidence="2" id="KW-0472">Membrane</keyword>
<comment type="caution">
    <text evidence="4">The sequence shown here is derived from an EMBL/GenBank/DDBJ whole genome shotgun (WGS) entry which is preliminary data.</text>
</comment>
<evidence type="ECO:0000256" key="2">
    <source>
        <dbReference type="SAM" id="Phobius"/>
    </source>
</evidence>
<organism evidence="4 5">
    <name type="scientific">Cercophora scortea</name>
    <dbReference type="NCBI Taxonomy" id="314031"/>
    <lineage>
        <taxon>Eukaryota</taxon>
        <taxon>Fungi</taxon>
        <taxon>Dikarya</taxon>
        <taxon>Ascomycota</taxon>
        <taxon>Pezizomycotina</taxon>
        <taxon>Sordariomycetes</taxon>
        <taxon>Sordariomycetidae</taxon>
        <taxon>Sordariales</taxon>
        <taxon>Lasiosphaeriaceae</taxon>
        <taxon>Cercophora</taxon>
    </lineage>
</organism>
<accession>A0AAE0INF9</accession>
<feature type="signal peptide" evidence="3">
    <location>
        <begin position="1"/>
        <end position="22"/>
    </location>
</feature>
<feature type="chain" id="PRO_5042071147" evidence="3">
    <location>
        <begin position="23"/>
        <end position="242"/>
    </location>
</feature>
<reference evidence="4" key="1">
    <citation type="journal article" date="2023" name="Mol. Phylogenet. Evol.">
        <title>Genome-scale phylogeny and comparative genomics of the fungal order Sordariales.</title>
        <authorList>
            <person name="Hensen N."/>
            <person name="Bonometti L."/>
            <person name="Westerberg I."/>
            <person name="Brannstrom I.O."/>
            <person name="Guillou S."/>
            <person name="Cros-Aarteil S."/>
            <person name="Calhoun S."/>
            <person name="Haridas S."/>
            <person name="Kuo A."/>
            <person name="Mondo S."/>
            <person name="Pangilinan J."/>
            <person name="Riley R."/>
            <person name="LaButti K."/>
            <person name="Andreopoulos B."/>
            <person name="Lipzen A."/>
            <person name="Chen C."/>
            <person name="Yan M."/>
            <person name="Daum C."/>
            <person name="Ng V."/>
            <person name="Clum A."/>
            <person name="Steindorff A."/>
            <person name="Ohm R.A."/>
            <person name="Martin F."/>
            <person name="Silar P."/>
            <person name="Natvig D.O."/>
            <person name="Lalanne C."/>
            <person name="Gautier V."/>
            <person name="Ament-Velasquez S.L."/>
            <person name="Kruys A."/>
            <person name="Hutchinson M.I."/>
            <person name="Powell A.J."/>
            <person name="Barry K."/>
            <person name="Miller A.N."/>
            <person name="Grigoriev I.V."/>
            <person name="Debuchy R."/>
            <person name="Gladieux P."/>
            <person name="Hiltunen Thoren M."/>
            <person name="Johannesson H."/>
        </authorList>
    </citation>
    <scope>NUCLEOTIDE SEQUENCE</scope>
    <source>
        <strain evidence="4">SMH4131-1</strain>
    </source>
</reference>
<dbReference type="Proteomes" id="UP001286456">
    <property type="component" value="Unassembled WGS sequence"/>
</dbReference>
<keyword evidence="2" id="KW-0812">Transmembrane</keyword>
<feature type="compositionally biased region" description="Polar residues" evidence="1">
    <location>
        <begin position="220"/>
        <end position="231"/>
    </location>
</feature>
<feature type="region of interest" description="Disordered" evidence="1">
    <location>
        <begin position="218"/>
        <end position="242"/>
    </location>
</feature>
<dbReference type="EMBL" id="JAUEPO010000003">
    <property type="protein sequence ID" value="KAK3328125.1"/>
    <property type="molecule type" value="Genomic_DNA"/>
</dbReference>
<evidence type="ECO:0000313" key="4">
    <source>
        <dbReference type="EMBL" id="KAK3328125.1"/>
    </source>
</evidence>
<evidence type="ECO:0000313" key="5">
    <source>
        <dbReference type="Proteomes" id="UP001286456"/>
    </source>
</evidence>
<dbReference type="AlphaFoldDB" id="A0AAE0INF9"/>
<keyword evidence="5" id="KW-1185">Reference proteome</keyword>
<name>A0AAE0INF9_9PEZI</name>
<evidence type="ECO:0000256" key="3">
    <source>
        <dbReference type="SAM" id="SignalP"/>
    </source>
</evidence>
<protein>
    <submittedName>
        <fullName evidence="4">Uncharacterized protein</fullName>
    </submittedName>
</protein>
<feature type="transmembrane region" description="Helical" evidence="2">
    <location>
        <begin position="187"/>
        <end position="208"/>
    </location>
</feature>
<reference evidence="4" key="2">
    <citation type="submission" date="2023-06" db="EMBL/GenBank/DDBJ databases">
        <authorList>
            <consortium name="Lawrence Berkeley National Laboratory"/>
            <person name="Haridas S."/>
            <person name="Hensen N."/>
            <person name="Bonometti L."/>
            <person name="Westerberg I."/>
            <person name="Brannstrom I.O."/>
            <person name="Guillou S."/>
            <person name="Cros-Aarteil S."/>
            <person name="Calhoun S."/>
            <person name="Kuo A."/>
            <person name="Mondo S."/>
            <person name="Pangilinan J."/>
            <person name="Riley R."/>
            <person name="Labutti K."/>
            <person name="Andreopoulos B."/>
            <person name="Lipzen A."/>
            <person name="Chen C."/>
            <person name="Yanf M."/>
            <person name="Daum C."/>
            <person name="Ng V."/>
            <person name="Clum A."/>
            <person name="Steindorff A."/>
            <person name="Ohm R."/>
            <person name="Martin F."/>
            <person name="Silar P."/>
            <person name="Natvig D."/>
            <person name="Lalanne C."/>
            <person name="Gautier V."/>
            <person name="Ament-Velasquez S.L."/>
            <person name="Kruys A."/>
            <person name="Hutchinson M.I."/>
            <person name="Powell A.J."/>
            <person name="Barry K."/>
            <person name="Miller A.N."/>
            <person name="Grigoriev I.V."/>
            <person name="Debuchy R."/>
            <person name="Gladieux P."/>
            <person name="Thoren M.H."/>
            <person name="Johannesson H."/>
        </authorList>
    </citation>
    <scope>NUCLEOTIDE SEQUENCE</scope>
    <source>
        <strain evidence="4">SMH4131-1</strain>
    </source>
</reference>
<keyword evidence="3" id="KW-0732">Signal</keyword>